<organism evidence="1 2">
    <name type="scientific">Bauhinia variegata</name>
    <name type="common">Purple orchid tree</name>
    <name type="synonym">Phanera variegata</name>
    <dbReference type="NCBI Taxonomy" id="167791"/>
    <lineage>
        <taxon>Eukaryota</taxon>
        <taxon>Viridiplantae</taxon>
        <taxon>Streptophyta</taxon>
        <taxon>Embryophyta</taxon>
        <taxon>Tracheophyta</taxon>
        <taxon>Spermatophyta</taxon>
        <taxon>Magnoliopsida</taxon>
        <taxon>eudicotyledons</taxon>
        <taxon>Gunneridae</taxon>
        <taxon>Pentapetalae</taxon>
        <taxon>rosids</taxon>
        <taxon>fabids</taxon>
        <taxon>Fabales</taxon>
        <taxon>Fabaceae</taxon>
        <taxon>Cercidoideae</taxon>
        <taxon>Cercideae</taxon>
        <taxon>Bauhiniinae</taxon>
        <taxon>Bauhinia</taxon>
    </lineage>
</organism>
<evidence type="ECO:0000313" key="2">
    <source>
        <dbReference type="Proteomes" id="UP000828941"/>
    </source>
</evidence>
<proteinExistence type="predicted"/>
<dbReference type="Proteomes" id="UP000828941">
    <property type="component" value="Chromosome 2"/>
</dbReference>
<name>A0ACB9Q3J4_BAUVA</name>
<protein>
    <submittedName>
        <fullName evidence="1">Uncharacterized protein</fullName>
    </submittedName>
</protein>
<keyword evidence="2" id="KW-1185">Reference proteome</keyword>
<dbReference type="EMBL" id="CM039427">
    <property type="protein sequence ID" value="KAI4355170.1"/>
    <property type="molecule type" value="Genomic_DNA"/>
</dbReference>
<evidence type="ECO:0000313" key="1">
    <source>
        <dbReference type="EMBL" id="KAI4355170.1"/>
    </source>
</evidence>
<reference evidence="1 2" key="1">
    <citation type="journal article" date="2022" name="DNA Res.">
        <title>Chromosomal-level genome assembly of the orchid tree Bauhinia variegata (Leguminosae; Cercidoideae) supports the allotetraploid origin hypothesis of Bauhinia.</title>
        <authorList>
            <person name="Zhong Y."/>
            <person name="Chen Y."/>
            <person name="Zheng D."/>
            <person name="Pang J."/>
            <person name="Liu Y."/>
            <person name="Luo S."/>
            <person name="Meng S."/>
            <person name="Qian L."/>
            <person name="Wei D."/>
            <person name="Dai S."/>
            <person name="Zhou R."/>
        </authorList>
    </citation>
    <scope>NUCLEOTIDE SEQUENCE [LARGE SCALE GENOMIC DNA]</scope>
    <source>
        <strain evidence="1">BV-YZ2020</strain>
    </source>
</reference>
<sequence>MALPIAELSADDFKGSKTSRICYSKGTFDFDRKDYCPEVFRNILELHDIEYDDYMMSLCGEDIVRNVIPGKCGTSFVSYVDDRFVIKILQKSELKAMLVMLPNYYRHLLAYRDSLLCKFYGIHYVKPSGGVKVYFSVTGNEMKSNLRIHRLYDLKGSATRNKNVVVIEDTAIHKDVDFDFCFFLDSLVRRRILKQIKYDCEFLEAEGIMNYSLLLGMHIGKNEDSVNCKRSVSDVSSHIKTGSTIRRATSERNSTTKQDMFNDTSRENHGIELSPEYFYTPLQSFSGDGKLGKKMRARAKQTQKDEAGGAPSEQRNRVEEYRHVYLSFVIVDILQNYGLTKRVEHFCRSLQYDSKSVTSINPKAYSCRFQDFLSRVFQSEDSSPFESLSRSDEGKQ</sequence>
<gene>
    <name evidence="1" type="ORF">L6164_003968</name>
</gene>
<accession>A0ACB9Q3J4</accession>
<comment type="caution">
    <text evidence="1">The sequence shown here is derived from an EMBL/GenBank/DDBJ whole genome shotgun (WGS) entry which is preliminary data.</text>
</comment>